<protein>
    <submittedName>
        <fullName evidence="6">Integrative genetic element Gsu32, integrase</fullName>
    </submittedName>
</protein>
<evidence type="ECO:0000313" key="7">
    <source>
        <dbReference type="Proteomes" id="UP000494322"/>
    </source>
</evidence>
<keyword evidence="3" id="KW-0238">DNA-binding</keyword>
<dbReference type="SUPFAM" id="SSF56349">
    <property type="entry name" value="DNA breaking-rejoining enzymes"/>
    <property type="match status" value="1"/>
</dbReference>
<dbReference type="InterPro" id="IPR050808">
    <property type="entry name" value="Phage_Integrase"/>
</dbReference>
<dbReference type="Proteomes" id="UP000494322">
    <property type="component" value="Unassembled WGS sequence"/>
</dbReference>
<evidence type="ECO:0000256" key="4">
    <source>
        <dbReference type="ARBA" id="ARBA00023172"/>
    </source>
</evidence>
<dbReference type="PROSITE" id="PS51898">
    <property type="entry name" value="TYR_RECOMBINASE"/>
    <property type="match status" value="1"/>
</dbReference>
<proteinExistence type="inferred from homology"/>
<dbReference type="Gene3D" id="1.10.443.10">
    <property type="entry name" value="Intergrase catalytic core"/>
    <property type="match status" value="1"/>
</dbReference>
<dbReference type="EMBL" id="CABWIK020000021">
    <property type="protein sequence ID" value="CAB3969242.1"/>
    <property type="molecule type" value="Genomic_DNA"/>
</dbReference>
<dbReference type="Pfam" id="PF13356">
    <property type="entry name" value="Arm-DNA-bind_3"/>
    <property type="match status" value="1"/>
</dbReference>
<evidence type="ECO:0000256" key="3">
    <source>
        <dbReference type="ARBA" id="ARBA00023125"/>
    </source>
</evidence>
<dbReference type="RefSeq" id="WP_175238948.1">
    <property type="nucleotide sequence ID" value="NZ_CABWIK020000021.1"/>
</dbReference>
<comment type="similarity">
    <text evidence="1">Belongs to the 'phage' integrase family.</text>
</comment>
<accession>A0A6J5JBV5</accession>
<keyword evidence="2" id="KW-0229">DNA integration</keyword>
<dbReference type="PANTHER" id="PTHR30629:SF2">
    <property type="entry name" value="PROPHAGE INTEGRASE INTS-RELATED"/>
    <property type="match status" value="1"/>
</dbReference>
<dbReference type="InterPro" id="IPR011010">
    <property type="entry name" value="DNA_brk_join_enz"/>
</dbReference>
<dbReference type="InterPro" id="IPR025166">
    <property type="entry name" value="Integrase_DNA_bind_dom"/>
</dbReference>
<dbReference type="PANTHER" id="PTHR30629">
    <property type="entry name" value="PROPHAGE INTEGRASE"/>
    <property type="match status" value="1"/>
</dbReference>
<dbReference type="InterPro" id="IPR013762">
    <property type="entry name" value="Integrase-like_cat_sf"/>
</dbReference>
<dbReference type="InterPro" id="IPR010998">
    <property type="entry name" value="Integrase_recombinase_N"/>
</dbReference>
<dbReference type="GO" id="GO:0015074">
    <property type="term" value="P:DNA integration"/>
    <property type="evidence" value="ECO:0007669"/>
    <property type="project" value="UniProtKB-KW"/>
</dbReference>
<dbReference type="Gene3D" id="1.10.150.130">
    <property type="match status" value="1"/>
</dbReference>
<evidence type="ECO:0000259" key="5">
    <source>
        <dbReference type="PROSITE" id="PS51898"/>
    </source>
</evidence>
<organism evidence="6 7">
    <name type="scientific">Burkholderia cenocepacia</name>
    <dbReference type="NCBI Taxonomy" id="95486"/>
    <lineage>
        <taxon>Bacteria</taxon>
        <taxon>Pseudomonadati</taxon>
        <taxon>Pseudomonadota</taxon>
        <taxon>Betaproteobacteria</taxon>
        <taxon>Burkholderiales</taxon>
        <taxon>Burkholderiaceae</taxon>
        <taxon>Burkholderia</taxon>
        <taxon>Burkholderia cepacia complex</taxon>
    </lineage>
</organism>
<evidence type="ECO:0000256" key="2">
    <source>
        <dbReference type="ARBA" id="ARBA00022908"/>
    </source>
</evidence>
<sequence length="428" mass="49495">MKFDANKIRRMAQGTDEPIDGFAGLRISAGAKRRTWVYRYKSPLDGKMKQIKLGEWPVMPFSAAVTAWEEQRQIRSSGLDVALNRKLERERLLEQQREAAKPPYTVKMACRDYYNEHVVKARKPKGARLVDYMFKKYLTPIEDVEIKNLTRAQCFGLLQSLTHIPGTATKLRCELNLAWIHAQDAGRIPENIPNWWQNIMRGKLRSKGKRQGGSVRKEKRVLSSTELTELFRWFPRFSELLRDALMLYLWTGTRGSEICSMEGSEISEEPDGWWWTIPKEKTKNHNVDNATDMRVPLVGRAKEIVLRRINRYGSGYLFPNKKGYATSQLIVQCGVYHWQPYSKSRHNKERLTVTHWSPHDLRRTVRTSLASLGCPSDVGEIMLGHVLGGVEGTYNRHTYDIERREWISKLDAYLEQLAAASHCNVLTE</sequence>
<dbReference type="Pfam" id="PF00589">
    <property type="entry name" value="Phage_integrase"/>
    <property type="match status" value="1"/>
</dbReference>
<dbReference type="InterPro" id="IPR002104">
    <property type="entry name" value="Integrase_catalytic"/>
</dbReference>
<evidence type="ECO:0000313" key="6">
    <source>
        <dbReference type="EMBL" id="CAB3969242.1"/>
    </source>
</evidence>
<gene>
    <name evidence="6" type="ORF">BCO9919_03677</name>
</gene>
<dbReference type="Gene3D" id="3.30.160.390">
    <property type="entry name" value="Integrase, DNA-binding domain"/>
    <property type="match status" value="1"/>
</dbReference>
<dbReference type="GO" id="GO:0003677">
    <property type="term" value="F:DNA binding"/>
    <property type="evidence" value="ECO:0007669"/>
    <property type="project" value="UniProtKB-KW"/>
</dbReference>
<dbReference type="GO" id="GO:0006310">
    <property type="term" value="P:DNA recombination"/>
    <property type="evidence" value="ECO:0007669"/>
    <property type="project" value="UniProtKB-KW"/>
</dbReference>
<feature type="domain" description="Tyr recombinase" evidence="5">
    <location>
        <begin position="217"/>
        <end position="408"/>
    </location>
</feature>
<name>A0A6J5JBV5_9BURK</name>
<keyword evidence="4" id="KW-0233">DNA recombination</keyword>
<reference evidence="6 7" key="1">
    <citation type="submission" date="2020-04" db="EMBL/GenBank/DDBJ databases">
        <authorList>
            <person name="Depoorter E."/>
        </authorList>
    </citation>
    <scope>NUCLEOTIDE SEQUENCE [LARGE SCALE GENOMIC DNA]</scope>
    <source>
        <strain evidence="6 7">BCC0132</strain>
    </source>
</reference>
<evidence type="ECO:0000256" key="1">
    <source>
        <dbReference type="ARBA" id="ARBA00008857"/>
    </source>
</evidence>
<dbReference type="AlphaFoldDB" id="A0A6J5JBV5"/>
<dbReference type="InterPro" id="IPR038488">
    <property type="entry name" value="Integrase_DNA-bd_sf"/>
</dbReference>